<name>H0EPP7_GLAL7</name>
<dbReference type="Gene3D" id="3.30.710.10">
    <property type="entry name" value="Potassium Channel Kv1.1, Chain A"/>
    <property type="match status" value="1"/>
</dbReference>
<dbReference type="Proteomes" id="UP000005446">
    <property type="component" value="Unassembled WGS sequence"/>
</dbReference>
<sequence length="226" mass="24998">MAEAAGLKSVTSSLLSTGRYSDLQIVCKEKTFNVHRAICCLASKVLAAAVDREWKLWQYQQQRRQQRQKKSRGIMKHVKKHAKHHHESTANLAHSQPIDTTGRNPLLNNALAFVLGDKYDVSGFKNLAKAKYEAALPDYWNSASFVDSLKLLYEASPDSERDLRDIAVKAAGNHARELMDHGEFCALCKANAEIAFDVLAASLVSGKTRGIPAAPAVSQQYEKCPC</sequence>
<dbReference type="InterPro" id="IPR011333">
    <property type="entry name" value="SKP1/BTB/POZ_sf"/>
</dbReference>
<dbReference type="InParanoid" id="H0EPP7"/>
<dbReference type="PANTHER" id="PTHR47843:SF5">
    <property type="entry name" value="BTB_POZ DOMAIN PROTEIN"/>
    <property type="match status" value="1"/>
</dbReference>
<dbReference type="EMBL" id="AGUE01000116">
    <property type="protein sequence ID" value="EHK99475.1"/>
    <property type="molecule type" value="Genomic_DNA"/>
</dbReference>
<comment type="caution">
    <text evidence="3">The sequence shown here is derived from an EMBL/GenBank/DDBJ whole genome shotgun (WGS) entry which is preliminary data.</text>
</comment>
<evidence type="ECO:0000313" key="4">
    <source>
        <dbReference type="Proteomes" id="UP000005446"/>
    </source>
</evidence>
<reference evidence="3 4" key="1">
    <citation type="journal article" date="2012" name="Eukaryot. Cell">
        <title>Genome sequence of the fungus Glarea lozoyensis: the first genome sequence of a species from the Helotiaceae family.</title>
        <authorList>
            <person name="Youssar L."/>
            <person name="Gruening B.A."/>
            <person name="Erxleben A."/>
            <person name="Guenther S."/>
            <person name="Huettel W."/>
        </authorList>
    </citation>
    <scope>NUCLEOTIDE SEQUENCE [LARGE SCALE GENOMIC DNA]</scope>
    <source>
        <strain evidence="4">ATCC 74030 / MF5533</strain>
    </source>
</reference>
<organism evidence="3 4">
    <name type="scientific">Glarea lozoyensis (strain ATCC 74030 / MF5533)</name>
    <dbReference type="NCBI Taxonomy" id="1104152"/>
    <lineage>
        <taxon>Eukaryota</taxon>
        <taxon>Fungi</taxon>
        <taxon>Dikarya</taxon>
        <taxon>Ascomycota</taxon>
        <taxon>Pezizomycotina</taxon>
        <taxon>Leotiomycetes</taxon>
        <taxon>Helotiales</taxon>
        <taxon>Helotiaceae</taxon>
        <taxon>Glarea</taxon>
    </lineage>
</organism>
<dbReference type="InterPro" id="IPR000210">
    <property type="entry name" value="BTB/POZ_dom"/>
</dbReference>
<keyword evidence="4" id="KW-1185">Reference proteome</keyword>
<accession>H0EPP7</accession>
<gene>
    <name evidence="3" type="ORF">M7I_4632</name>
</gene>
<proteinExistence type="predicted"/>
<feature type="compositionally biased region" description="Polar residues" evidence="1">
    <location>
        <begin position="89"/>
        <end position="99"/>
    </location>
</feature>
<dbReference type="PANTHER" id="PTHR47843">
    <property type="entry name" value="BTB DOMAIN-CONTAINING PROTEIN-RELATED"/>
    <property type="match status" value="1"/>
</dbReference>
<feature type="domain" description="BTB" evidence="2">
    <location>
        <begin position="14"/>
        <end position="53"/>
    </location>
</feature>
<feature type="region of interest" description="Disordered" evidence="1">
    <location>
        <begin position="65"/>
        <end position="99"/>
    </location>
</feature>
<dbReference type="AlphaFoldDB" id="H0EPP7"/>
<dbReference type="HOGENOM" id="CLU_057752_5_1_1"/>
<feature type="compositionally biased region" description="Basic residues" evidence="1">
    <location>
        <begin position="65"/>
        <end position="86"/>
    </location>
</feature>
<evidence type="ECO:0000256" key="1">
    <source>
        <dbReference type="SAM" id="MobiDB-lite"/>
    </source>
</evidence>
<evidence type="ECO:0000313" key="3">
    <source>
        <dbReference type="EMBL" id="EHK99475.1"/>
    </source>
</evidence>
<evidence type="ECO:0000259" key="2">
    <source>
        <dbReference type="Pfam" id="PF00651"/>
    </source>
</evidence>
<dbReference type="Pfam" id="PF00651">
    <property type="entry name" value="BTB"/>
    <property type="match status" value="1"/>
</dbReference>
<protein>
    <recommendedName>
        <fullName evidence="2">BTB domain-containing protein</fullName>
    </recommendedName>
</protein>
<dbReference type="OrthoDB" id="6359816at2759"/>